<reference evidence="1" key="1">
    <citation type="submission" date="2021-02" db="EMBL/GenBank/DDBJ databases">
        <authorList>
            <person name="Nowell W R."/>
        </authorList>
    </citation>
    <scope>NUCLEOTIDE SEQUENCE</scope>
</reference>
<keyword evidence="2" id="KW-1185">Reference proteome</keyword>
<gene>
    <name evidence="1" type="ORF">UJA718_LOCUS49644</name>
</gene>
<dbReference type="Proteomes" id="UP000663873">
    <property type="component" value="Unassembled WGS sequence"/>
</dbReference>
<evidence type="ECO:0000313" key="1">
    <source>
        <dbReference type="EMBL" id="CAF4987720.1"/>
    </source>
</evidence>
<proteinExistence type="predicted"/>
<evidence type="ECO:0000313" key="2">
    <source>
        <dbReference type="Proteomes" id="UP000663873"/>
    </source>
</evidence>
<feature type="non-terminal residue" evidence="1">
    <location>
        <position position="1"/>
    </location>
</feature>
<accession>A0A821ZW45</accession>
<dbReference type="EMBL" id="CAJOBP010105396">
    <property type="protein sequence ID" value="CAF4987720.1"/>
    <property type="molecule type" value="Genomic_DNA"/>
</dbReference>
<protein>
    <submittedName>
        <fullName evidence="1">Uncharacterized protein</fullName>
    </submittedName>
</protein>
<comment type="caution">
    <text evidence="1">The sequence shown here is derived from an EMBL/GenBank/DDBJ whole genome shotgun (WGS) entry which is preliminary data.</text>
</comment>
<name>A0A821ZW45_9BILA</name>
<sequence>ILVAFGFFVLNSGADHRITGVAYGDRVGHGLINTLLSGATSGATYYLLQRVIECKK</sequence>
<dbReference type="AlphaFoldDB" id="A0A821ZW45"/>
<organism evidence="1 2">
    <name type="scientific">Rotaria socialis</name>
    <dbReference type="NCBI Taxonomy" id="392032"/>
    <lineage>
        <taxon>Eukaryota</taxon>
        <taxon>Metazoa</taxon>
        <taxon>Spiralia</taxon>
        <taxon>Gnathifera</taxon>
        <taxon>Rotifera</taxon>
        <taxon>Eurotatoria</taxon>
        <taxon>Bdelloidea</taxon>
        <taxon>Philodinida</taxon>
        <taxon>Philodinidae</taxon>
        <taxon>Rotaria</taxon>
    </lineage>
</organism>